<gene>
    <name evidence="14" type="ORF">GUITHDRAFT_141521</name>
</gene>
<dbReference type="PROSITE" id="PS00411">
    <property type="entry name" value="KINESIN_MOTOR_1"/>
    <property type="match status" value="1"/>
</dbReference>
<name>L1J0U5_GUITC</name>
<dbReference type="OrthoDB" id="3176171at2759"/>
<dbReference type="Gene3D" id="3.40.850.10">
    <property type="entry name" value="Kinesin motor domain"/>
    <property type="match status" value="1"/>
</dbReference>
<dbReference type="AlphaFoldDB" id="L1J0U5"/>
<dbReference type="PROSITE" id="PS50067">
    <property type="entry name" value="KINESIN_MOTOR_2"/>
    <property type="match status" value="1"/>
</dbReference>
<evidence type="ECO:0000256" key="3">
    <source>
        <dbReference type="ARBA" id="ARBA00022490"/>
    </source>
</evidence>
<dbReference type="InterPro" id="IPR036961">
    <property type="entry name" value="Kinesin_motor_dom_sf"/>
</dbReference>
<dbReference type="SUPFAM" id="SSF52540">
    <property type="entry name" value="P-loop containing nucleoside triphosphate hydrolases"/>
    <property type="match status" value="1"/>
</dbReference>
<dbReference type="PaxDb" id="55529-EKX42136"/>
<evidence type="ECO:0000256" key="8">
    <source>
        <dbReference type="ARBA" id="ARBA00023212"/>
    </source>
</evidence>
<keyword evidence="3" id="KW-0963">Cytoplasm</keyword>
<feature type="compositionally biased region" description="Basic and acidic residues" evidence="12">
    <location>
        <begin position="229"/>
        <end position="245"/>
    </location>
</feature>
<dbReference type="OMA" id="DSHETIV"/>
<dbReference type="HOGENOM" id="CLU_360753_0_0_1"/>
<dbReference type="SMART" id="SM00129">
    <property type="entry name" value="KISc"/>
    <property type="match status" value="1"/>
</dbReference>
<dbReference type="GeneID" id="17298671"/>
<dbReference type="STRING" id="905079.L1J0U5"/>
<feature type="region of interest" description="Disordered" evidence="12">
    <location>
        <begin position="687"/>
        <end position="708"/>
    </location>
</feature>
<evidence type="ECO:0000259" key="13">
    <source>
        <dbReference type="PROSITE" id="PS50067"/>
    </source>
</evidence>
<accession>L1J0U5</accession>
<feature type="binding site" evidence="10">
    <location>
        <begin position="398"/>
        <end position="405"/>
    </location>
    <ligand>
        <name>ATP</name>
        <dbReference type="ChEBI" id="CHEBI:30616"/>
    </ligand>
</feature>
<evidence type="ECO:0000256" key="11">
    <source>
        <dbReference type="RuleBase" id="RU000394"/>
    </source>
</evidence>
<dbReference type="eggNOG" id="KOG0246">
    <property type="taxonomic scope" value="Eukaryota"/>
</dbReference>
<dbReference type="FunFam" id="3.40.850.10:FF:000012">
    <property type="entry name" value="Kinesin-like protein"/>
    <property type="match status" value="1"/>
</dbReference>
<keyword evidence="7 10" id="KW-0505">Motor protein</keyword>
<dbReference type="GO" id="GO:0007019">
    <property type="term" value="P:microtubule depolymerization"/>
    <property type="evidence" value="ECO:0007669"/>
    <property type="project" value="TreeGrafter"/>
</dbReference>
<feature type="compositionally biased region" description="Basic and acidic residues" evidence="12">
    <location>
        <begin position="114"/>
        <end position="124"/>
    </location>
</feature>
<proteinExistence type="inferred from homology"/>
<sequence length="776" mass="85436">MTAVGARLRSKHSIWACVLLFVSLCVEVVTVVTRQGRLNMINSAQASLEEEPLLNLDELNRRSNVRRLRSNAVDKGEGGEAVHRSGSKRKQRQTATCTGAQQDDAHSLPQKSRVTSETEQHELRSITADASCGDKRQAPSRSTMDAMAGKISHPTSLKASENRLESFLNSMKNESSRDSSKSSAPFTLIAPPVPPAMMGVSRQQVSGREALAAADNRQEKDQMGGGKEAATRLPERTRARREGEVPRAQPSDAASYSLRSRKGQEGAEGQERHEQADRTKPSKRVDESPVTSESNEGGDSQVERIQVCVRKRPVNTREQQSSLKDVVRVPAGGKGKELMVLEYKKRLDLSEYVEQHDFAFDEVLSDSCSNDEVYERTTKSLVRYVFNNKGKATVFAYGQTGAGKTYTMMGGKGQKGLYLLAAQDIFSLLEEKGRESEGLGVTVSFFEIYGGKLFDLLAERKPCVKREDGNNNVFIRGLSEHVIGSAEDLMHAIQRGHQARSTAATEANIDSSRSHAILQVCLRKMEGKGQVVGKLSFIDLAGSERAGDTGRNGNITRRLEAAEINKSLLALKECIRALAEEAKHIPFRGSVLTSVLKDSFIGNCRTVMIANVAPTQETCEHTMNTLRYADRVKQIKRNASSCVFEEEAAAQDDWASMMDSRRSIRSSSMAERATTVVTAMAACRSARGSRTRGKLTTSPEEEQGKHEEDLIQQLASLHRRHIQDTSALLQKEREILARVERNGPSASSYLSGLGKLLQHKSGMVSRMLEMLSNSCK</sequence>
<evidence type="ECO:0000313" key="15">
    <source>
        <dbReference type="EnsemblProtists" id="EKX42136"/>
    </source>
</evidence>
<dbReference type="Proteomes" id="UP000011087">
    <property type="component" value="Unassembled WGS sequence"/>
</dbReference>
<dbReference type="GO" id="GO:0007018">
    <property type="term" value="P:microtubule-based movement"/>
    <property type="evidence" value="ECO:0007669"/>
    <property type="project" value="InterPro"/>
</dbReference>
<feature type="compositionally biased region" description="Basic and acidic residues" evidence="12">
    <location>
        <begin position="262"/>
        <end position="287"/>
    </location>
</feature>
<evidence type="ECO:0000256" key="10">
    <source>
        <dbReference type="PROSITE-ProRule" id="PRU00283"/>
    </source>
</evidence>
<evidence type="ECO:0000256" key="9">
    <source>
        <dbReference type="ARBA" id="ARBA00061030"/>
    </source>
</evidence>
<evidence type="ECO:0000256" key="4">
    <source>
        <dbReference type="ARBA" id="ARBA00022701"/>
    </source>
</evidence>
<evidence type="ECO:0000256" key="1">
    <source>
        <dbReference type="ARBA" id="ARBA00004229"/>
    </source>
</evidence>
<keyword evidence="16" id="KW-1185">Reference proteome</keyword>
<dbReference type="EnsemblProtists" id="EKX42136">
    <property type="protein sequence ID" value="EKX42136"/>
    <property type="gene ID" value="GUITHDRAFT_141521"/>
</dbReference>
<dbReference type="InterPro" id="IPR027417">
    <property type="entry name" value="P-loop_NTPase"/>
</dbReference>
<dbReference type="Pfam" id="PF00225">
    <property type="entry name" value="Kinesin"/>
    <property type="match status" value="1"/>
</dbReference>
<organism evidence="14">
    <name type="scientific">Guillardia theta (strain CCMP2712)</name>
    <name type="common">Cryptophyte</name>
    <dbReference type="NCBI Taxonomy" id="905079"/>
    <lineage>
        <taxon>Eukaryota</taxon>
        <taxon>Cryptophyceae</taxon>
        <taxon>Pyrenomonadales</taxon>
        <taxon>Geminigeraceae</taxon>
        <taxon>Guillardia</taxon>
    </lineage>
</organism>
<comment type="subcellular location">
    <subcellularLocation>
        <location evidence="2">Cytoplasm</location>
        <location evidence="2">Cytoskeleton</location>
    </subcellularLocation>
    <subcellularLocation>
        <location evidence="1">Plastid</location>
        <location evidence="1">Chloroplast</location>
    </subcellularLocation>
</comment>
<comment type="similarity">
    <text evidence="9">Belongs to the TRAFAC class myosin-kinesin ATPase superfamily. Kinesin family. KIN-13 subfamily.</text>
</comment>
<dbReference type="KEGG" id="gtt:GUITHDRAFT_141521"/>
<dbReference type="PRINTS" id="PR00380">
    <property type="entry name" value="KINESINHEAVY"/>
</dbReference>
<dbReference type="RefSeq" id="XP_005829116.1">
    <property type="nucleotide sequence ID" value="XM_005829059.1"/>
</dbReference>
<evidence type="ECO:0000313" key="16">
    <source>
        <dbReference type="Proteomes" id="UP000011087"/>
    </source>
</evidence>
<feature type="compositionally biased region" description="Polar residues" evidence="12">
    <location>
        <begin position="289"/>
        <end position="298"/>
    </location>
</feature>
<feature type="compositionally biased region" description="Basic and acidic residues" evidence="12">
    <location>
        <begin position="72"/>
        <end position="83"/>
    </location>
</feature>
<dbReference type="InterPro" id="IPR027640">
    <property type="entry name" value="Kinesin-like_fam"/>
</dbReference>
<dbReference type="GO" id="GO:0008017">
    <property type="term" value="F:microtubule binding"/>
    <property type="evidence" value="ECO:0007669"/>
    <property type="project" value="InterPro"/>
</dbReference>
<feature type="domain" description="Kinesin motor" evidence="13">
    <location>
        <begin position="304"/>
        <end position="635"/>
    </location>
</feature>
<dbReference type="GO" id="GO:0003777">
    <property type="term" value="F:microtubule motor activity"/>
    <property type="evidence" value="ECO:0007669"/>
    <property type="project" value="InterPro"/>
</dbReference>
<dbReference type="InterPro" id="IPR019821">
    <property type="entry name" value="Kinesin_motor_CS"/>
</dbReference>
<keyword evidence="5 10" id="KW-0547">Nucleotide-binding</keyword>
<dbReference type="GO" id="GO:0005874">
    <property type="term" value="C:microtubule"/>
    <property type="evidence" value="ECO:0007669"/>
    <property type="project" value="UniProtKB-KW"/>
</dbReference>
<feature type="region of interest" description="Disordered" evidence="12">
    <location>
        <begin position="69"/>
        <end position="305"/>
    </location>
</feature>
<evidence type="ECO:0000256" key="2">
    <source>
        <dbReference type="ARBA" id="ARBA00004245"/>
    </source>
</evidence>
<dbReference type="GO" id="GO:0009507">
    <property type="term" value="C:chloroplast"/>
    <property type="evidence" value="ECO:0007669"/>
    <property type="project" value="UniProtKB-SubCell"/>
</dbReference>
<protein>
    <recommendedName>
        <fullName evidence="11">Kinesin-like protein</fullName>
    </recommendedName>
</protein>
<evidence type="ECO:0000256" key="6">
    <source>
        <dbReference type="ARBA" id="ARBA00022840"/>
    </source>
</evidence>
<keyword evidence="4 11" id="KW-0493">Microtubule</keyword>
<evidence type="ECO:0000256" key="7">
    <source>
        <dbReference type="ARBA" id="ARBA00023175"/>
    </source>
</evidence>
<reference evidence="15" key="3">
    <citation type="submission" date="2015-06" db="UniProtKB">
        <authorList>
            <consortium name="EnsemblProtists"/>
        </authorList>
    </citation>
    <scope>IDENTIFICATION</scope>
</reference>
<dbReference type="EMBL" id="JH993019">
    <property type="protein sequence ID" value="EKX42136.1"/>
    <property type="molecule type" value="Genomic_DNA"/>
</dbReference>
<dbReference type="InterPro" id="IPR001752">
    <property type="entry name" value="Kinesin_motor_dom"/>
</dbReference>
<keyword evidence="8" id="KW-0206">Cytoskeleton</keyword>
<dbReference type="CDD" id="cd01367">
    <property type="entry name" value="KISc_KIF2_like"/>
    <property type="match status" value="1"/>
</dbReference>
<reference evidence="16" key="2">
    <citation type="submission" date="2012-11" db="EMBL/GenBank/DDBJ databases">
        <authorList>
            <person name="Kuo A."/>
            <person name="Curtis B.A."/>
            <person name="Tanifuji G."/>
            <person name="Burki F."/>
            <person name="Gruber A."/>
            <person name="Irimia M."/>
            <person name="Maruyama S."/>
            <person name="Arias M.C."/>
            <person name="Ball S.G."/>
            <person name="Gile G.H."/>
            <person name="Hirakawa Y."/>
            <person name="Hopkins J.F."/>
            <person name="Rensing S.A."/>
            <person name="Schmutz J."/>
            <person name="Symeonidi A."/>
            <person name="Elias M."/>
            <person name="Eveleigh R.J."/>
            <person name="Herman E.K."/>
            <person name="Klute M.J."/>
            <person name="Nakayama T."/>
            <person name="Obornik M."/>
            <person name="Reyes-Prieto A."/>
            <person name="Armbrust E.V."/>
            <person name="Aves S.J."/>
            <person name="Beiko R.G."/>
            <person name="Coutinho P."/>
            <person name="Dacks J.B."/>
            <person name="Durnford D.G."/>
            <person name="Fast N.M."/>
            <person name="Green B.R."/>
            <person name="Grisdale C."/>
            <person name="Hempe F."/>
            <person name="Henrissat B."/>
            <person name="Hoppner M.P."/>
            <person name="Ishida K.-I."/>
            <person name="Kim E."/>
            <person name="Koreny L."/>
            <person name="Kroth P.G."/>
            <person name="Liu Y."/>
            <person name="Malik S.-B."/>
            <person name="Maier U.G."/>
            <person name="McRose D."/>
            <person name="Mock T."/>
            <person name="Neilson J.A."/>
            <person name="Onodera N.T."/>
            <person name="Poole A.M."/>
            <person name="Pritham E.J."/>
            <person name="Richards T.A."/>
            <person name="Rocap G."/>
            <person name="Roy S.W."/>
            <person name="Sarai C."/>
            <person name="Schaack S."/>
            <person name="Shirato S."/>
            <person name="Slamovits C.H."/>
            <person name="Spencer D.F."/>
            <person name="Suzuki S."/>
            <person name="Worden A.Z."/>
            <person name="Zauner S."/>
            <person name="Barry K."/>
            <person name="Bell C."/>
            <person name="Bharti A.K."/>
            <person name="Crow J.A."/>
            <person name="Grimwood J."/>
            <person name="Kramer R."/>
            <person name="Lindquist E."/>
            <person name="Lucas S."/>
            <person name="Salamov A."/>
            <person name="McFadden G.I."/>
            <person name="Lane C.E."/>
            <person name="Keeling P.J."/>
            <person name="Gray M.W."/>
            <person name="Grigoriev I.V."/>
            <person name="Archibald J.M."/>
        </authorList>
    </citation>
    <scope>NUCLEOTIDE SEQUENCE</scope>
    <source>
        <strain evidence="16">CCMP2712</strain>
    </source>
</reference>
<evidence type="ECO:0000256" key="5">
    <source>
        <dbReference type="ARBA" id="ARBA00022741"/>
    </source>
</evidence>
<evidence type="ECO:0000313" key="14">
    <source>
        <dbReference type="EMBL" id="EKX42136.1"/>
    </source>
</evidence>
<evidence type="ECO:0000256" key="12">
    <source>
        <dbReference type="SAM" id="MobiDB-lite"/>
    </source>
</evidence>
<dbReference type="GO" id="GO:0005524">
    <property type="term" value="F:ATP binding"/>
    <property type="evidence" value="ECO:0007669"/>
    <property type="project" value="UniProtKB-UniRule"/>
</dbReference>
<dbReference type="PANTHER" id="PTHR47971">
    <property type="entry name" value="KINESIN-RELATED PROTEIN 6"/>
    <property type="match status" value="1"/>
</dbReference>
<keyword evidence="6 10" id="KW-0067">ATP-binding</keyword>
<reference evidence="14 16" key="1">
    <citation type="journal article" date="2012" name="Nature">
        <title>Algal genomes reveal evolutionary mosaicism and the fate of nucleomorphs.</title>
        <authorList>
            <consortium name="DOE Joint Genome Institute"/>
            <person name="Curtis B.A."/>
            <person name="Tanifuji G."/>
            <person name="Burki F."/>
            <person name="Gruber A."/>
            <person name="Irimia M."/>
            <person name="Maruyama S."/>
            <person name="Arias M.C."/>
            <person name="Ball S.G."/>
            <person name="Gile G.H."/>
            <person name="Hirakawa Y."/>
            <person name="Hopkins J.F."/>
            <person name="Kuo A."/>
            <person name="Rensing S.A."/>
            <person name="Schmutz J."/>
            <person name="Symeonidi A."/>
            <person name="Elias M."/>
            <person name="Eveleigh R.J."/>
            <person name="Herman E.K."/>
            <person name="Klute M.J."/>
            <person name="Nakayama T."/>
            <person name="Obornik M."/>
            <person name="Reyes-Prieto A."/>
            <person name="Armbrust E.V."/>
            <person name="Aves S.J."/>
            <person name="Beiko R.G."/>
            <person name="Coutinho P."/>
            <person name="Dacks J.B."/>
            <person name="Durnford D.G."/>
            <person name="Fast N.M."/>
            <person name="Green B.R."/>
            <person name="Grisdale C.J."/>
            <person name="Hempel F."/>
            <person name="Henrissat B."/>
            <person name="Hoppner M.P."/>
            <person name="Ishida K."/>
            <person name="Kim E."/>
            <person name="Koreny L."/>
            <person name="Kroth P.G."/>
            <person name="Liu Y."/>
            <person name="Malik S.B."/>
            <person name="Maier U.G."/>
            <person name="McRose D."/>
            <person name="Mock T."/>
            <person name="Neilson J.A."/>
            <person name="Onodera N.T."/>
            <person name="Poole A.M."/>
            <person name="Pritham E.J."/>
            <person name="Richards T.A."/>
            <person name="Rocap G."/>
            <person name="Roy S.W."/>
            <person name="Sarai C."/>
            <person name="Schaack S."/>
            <person name="Shirato S."/>
            <person name="Slamovits C.H."/>
            <person name="Spencer D.F."/>
            <person name="Suzuki S."/>
            <person name="Worden A.Z."/>
            <person name="Zauner S."/>
            <person name="Barry K."/>
            <person name="Bell C."/>
            <person name="Bharti A.K."/>
            <person name="Crow J.A."/>
            <person name="Grimwood J."/>
            <person name="Kramer R."/>
            <person name="Lindquist E."/>
            <person name="Lucas S."/>
            <person name="Salamov A."/>
            <person name="McFadden G.I."/>
            <person name="Lane C.E."/>
            <person name="Keeling P.J."/>
            <person name="Gray M.W."/>
            <person name="Grigoriev I.V."/>
            <person name="Archibald J.M."/>
        </authorList>
    </citation>
    <scope>NUCLEOTIDE SEQUENCE</scope>
    <source>
        <strain evidence="14 16">CCMP2712</strain>
    </source>
</reference>
<dbReference type="PANTHER" id="PTHR47971:SF8">
    <property type="entry name" value="KINESIN-LIKE PROTEIN"/>
    <property type="match status" value="1"/>
</dbReference>